<proteinExistence type="predicted"/>
<evidence type="ECO:0000313" key="2">
    <source>
        <dbReference type="EMBL" id="GBL10659.1"/>
    </source>
</evidence>
<evidence type="ECO:0000256" key="1">
    <source>
        <dbReference type="SAM" id="MobiDB-lite"/>
    </source>
</evidence>
<protein>
    <submittedName>
        <fullName evidence="2">Uncharacterized protein</fullName>
    </submittedName>
</protein>
<evidence type="ECO:0000313" key="3">
    <source>
        <dbReference type="Proteomes" id="UP000248272"/>
    </source>
</evidence>
<organism evidence="2 3">
    <name type="scientific">Microcystis aeruginosa Sj</name>
    <dbReference type="NCBI Taxonomy" id="1979544"/>
    <lineage>
        <taxon>Bacteria</taxon>
        <taxon>Bacillati</taxon>
        <taxon>Cyanobacteriota</taxon>
        <taxon>Cyanophyceae</taxon>
        <taxon>Oscillatoriophycideae</taxon>
        <taxon>Chroococcales</taxon>
        <taxon>Microcystaceae</taxon>
        <taxon>Microcystis</taxon>
    </lineage>
</organism>
<feature type="region of interest" description="Disordered" evidence="1">
    <location>
        <begin position="56"/>
        <end position="75"/>
    </location>
</feature>
<accession>A0A2Z6UMP4</accession>
<reference evidence="2 3" key="1">
    <citation type="journal article" date="2018" name="Front. Microbiol.">
        <title>Adaptation of the Freshwater Bloom-Forming Cyanobacterium Microcystis aeruginosa to Brackish Water Is Driven by Recent Horizontal Transfer of Sucrose Genes.</title>
        <authorList>
            <person name="Tanabe Y."/>
            <person name="Hodoki Y."/>
            <person name="Sano T."/>
            <person name="Tada K."/>
            <person name="Watanabe M.M."/>
        </authorList>
    </citation>
    <scope>NUCLEOTIDE SEQUENCE [LARGE SCALE GENOMIC DNA]</scope>
    <source>
        <strain evidence="2 3">Sj</strain>
    </source>
</reference>
<name>A0A2Z6UMP4_MICAE</name>
<sequence length="75" mass="8671">MNKVNNHNRFISISGNRNLSYYTLLASEKYQDGARYSNAQVILFVKRWWSDYLGSLSTDQSSEDNPIVSTTFTQK</sequence>
<dbReference type="EMBL" id="BDSG01000045">
    <property type="protein sequence ID" value="GBL10659.1"/>
    <property type="molecule type" value="Genomic_DNA"/>
</dbReference>
<comment type="caution">
    <text evidence="2">The sequence shown here is derived from an EMBL/GenBank/DDBJ whole genome shotgun (WGS) entry which is preliminary data.</text>
</comment>
<dbReference type="AlphaFoldDB" id="A0A2Z6UMP4"/>
<dbReference type="Proteomes" id="UP000248272">
    <property type="component" value="Unassembled WGS sequence"/>
</dbReference>
<gene>
    <name evidence="2" type="ORF">MSj_02151</name>
</gene>